<proteinExistence type="inferred from homology"/>
<accession>A0A517LA71</accession>
<evidence type="ECO:0000256" key="4">
    <source>
        <dbReference type="PIRSR" id="PIRSR606710-1"/>
    </source>
</evidence>
<keyword evidence="9" id="KW-1185">Reference proteome</keyword>
<dbReference type="PANTHER" id="PTHR42812:SF5">
    <property type="entry name" value="ENDO-ARABINASE"/>
    <property type="match status" value="1"/>
</dbReference>
<evidence type="ECO:0000256" key="3">
    <source>
        <dbReference type="ARBA" id="ARBA00023295"/>
    </source>
</evidence>
<feature type="active site" description="Proton acceptor" evidence="4">
    <location>
        <position position="43"/>
    </location>
</feature>
<dbReference type="AlphaFoldDB" id="A0A517LA71"/>
<dbReference type="InterPro" id="IPR051795">
    <property type="entry name" value="Glycosyl_Hydrlase_43"/>
</dbReference>
<feature type="signal peptide" evidence="7">
    <location>
        <begin position="1"/>
        <end position="21"/>
    </location>
</feature>
<keyword evidence="3 6" id="KW-0326">Glycosidase</keyword>
<evidence type="ECO:0008006" key="10">
    <source>
        <dbReference type="Google" id="ProtNLM"/>
    </source>
</evidence>
<evidence type="ECO:0000256" key="2">
    <source>
        <dbReference type="ARBA" id="ARBA00022801"/>
    </source>
</evidence>
<keyword evidence="7" id="KW-0732">Signal</keyword>
<dbReference type="SUPFAM" id="SSF75005">
    <property type="entry name" value="Arabinanase/levansucrase/invertase"/>
    <property type="match status" value="1"/>
</dbReference>
<dbReference type="Pfam" id="PF04616">
    <property type="entry name" value="Glyco_hydro_43"/>
    <property type="match status" value="1"/>
</dbReference>
<evidence type="ECO:0000256" key="7">
    <source>
        <dbReference type="SAM" id="SignalP"/>
    </source>
</evidence>
<feature type="site" description="Important for catalytic activity, responsible for pKa modulation of the active site Glu and correct orientation of both the proton donor and substrate" evidence="5">
    <location>
        <position position="181"/>
    </location>
</feature>
<dbReference type="InterPro" id="IPR006710">
    <property type="entry name" value="Glyco_hydro_43"/>
</dbReference>
<evidence type="ECO:0000256" key="1">
    <source>
        <dbReference type="ARBA" id="ARBA00009865"/>
    </source>
</evidence>
<feature type="active site" description="Proton donor" evidence="4">
    <location>
        <position position="234"/>
    </location>
</feature>
<protein>
    <recommendedName>
        <fullName evidence="10">Glycoside hydrolase family 43 protein</fullName>
    </recommendedName>
</protein>
<evidence type="ECO:0000313" key="8">
    <source>
        <dbReference type="EMBL" id="QDS72529.1"/>
    </source>
</evidence>
<dbReference type="CDD" id="cd08999">
    <property type="entry name" value="GH43_ABN-like"/>
    <property type="match status" value="1"/>
</dbReference>
<sequence>MLSNLLVLLNALSCLTGFVQGLRQVVTNLNEPTTPAIMVDFPDPAIIRTGDTWWAYATNANGTNIQLASSPKENFDGKWKRHAGYDVLPKLPSWVLQNRSDVWAPNVVQTAPDNFVMYFAATWAKEPRFHCLGTATSSTPNGTFTPSPDPFACNLEVGGSIDASGFKDPVTKKRFVTYKIDGNSLGSGGSCNNGFWPRKNTPLVLQEVATDGITKIGSKITLLNREDIEGPCIEAPSIAYIREKYFLFYSSNCWDSGFYDVKFATADSVYGPYKKGGQLLISPNLGLINPGGAETVIDGKFVTFHAGPPGKRYMYTGRMDFDGDSTIKIWDEKDEY</sequence>
<dbReference type="OrthoDB" id="3879658at2759"/>
<evidence type="ECO:0000256" key="6">
    <source>
        <dbReference type="RuleBase" id="RU361187"/>
    </source>
</evidence>
<evidence type="ECO:0000256" key="5">
    <source>
        <dbReference type="PIRSR" id="PIRSR606710-2"/>
    </source>
</evidence>
<dbReference type="Gene3D" id="2.115.10.20">
    <property type="entry name" value="Glycosyl hydrolase domain, family 43"/>
    <property type="match status" value="1"/>
</dbReference>
<dbReference type="InterPro" id="IPR023296">
    <property type="entry name" value="Glyco_hydro_beta-prop_sf"/>
</dbReference>
<dbReference type="EMBL" id="CP042192">
    <property type="protein sequence ID" value="QDS72529.1"/>
    <property type="molecule type" value="Genomic_DNA"/>
</dbReference>
<evidence type="ECO:0000313" key="9">
    <source>
        <dbReference type="Proteomes" id="UP000316270"/>
    </source>
</evidence>
<gene>
    <name evidence="8" type="ORF">FKW77_000253</name>
</gene>
<dbReference type="PANTHER" id="PTHR42812">
    <property type="entry name" value="BETA-XYLOSIDASE"/>
    <property type="match status" value="1"/>
</dbReference>
<keyword evidence="2 6" id="KW-0378">Hydrolase</keyword>
<name>A0A517LA71_9PEZI</name>
<feature type="chain" id="PRO_5021952207" description="Glycoside hydrolase family 43 protein" evidence="7">
    <location>
        <begin position="22"/>
        <end position="336"/>
    </location>
</feature>
<dbReference type="GO" id="GO:0004553">
    <property type="term" value="F:hydrolase activity, hydrolyzing O-glycosyl compounds"/>
    <property type="evidence" value="ECO:0007669"/>
    <property type="project" value="InterPro"/>
</dbReference>
<dbReference type="GO" id="GO:0005975">
    <property type="term" value="P:carbohydrate metabolic process"/>
    <property type="evidence" value="ECO:0007669"/>
    <property type="project" value="InterPro"/>
</dbReference>
<comment type="similarity">
    <text evidence="1 6">Belongs to the glycosyl hydrolase 43 family.</text>
</comment>
<reference evidence="8 9" key="1">
    <citation type="submission" date="2019-07" db="EMBL/GenBank/DDBJ databases">
        <title>Finished genome of Venturia effusa.</title>
        <authorList>
            <person name="Young C.A."/>
            <person name="Cox M.P."/>
            <person name="Ganley A.R.D."/>
            <person name="David W.J."/>
        </authorList>
    </citation>
    <scope>NUCLEOTIDE SEQUENCE [LARGE SCALE GENOMIC DNA]</scope>
    <source>
        <strain evidence="9">albino</strain>
    </source>
</reference>
<dbReference type="STRING" id="50376.A0A517LA71"/>
<organism evidence="8 9">
    <name type="scientific">Venturia effusa</name>
    <dbReference type="NCBI Taxonomy" id="50376"/>
    <lineage>
        <taxon>Eukaryota</taxon>
        <taxon>Fungi</taxon>
        <taxon>Dikarya</taxon>
        <taxon>Ascomycota</taxon>
        <taxon>Pezizomycotina</taxon>
        <taxon>Dothideomycetes</taxon>
        <taxon>Pleosporomycetidae</taxon>
        <taxon>Venturiales</taxon>
        <taxon>Venturiaceae</taxon>
        <taxon>Venturia</taxon>
    </lineage>
</organism>
<dbReference type="Proteomes" id="UP000316270">
    <property type="component" value="Chromosome 8"/>
</dbReference>